<protein>
    <submittedName>
        <fullName evidence="1">Uncharacterized protein</fullName>
    </submittedName>
</protein>
<dbReference type="EMBL" id="CAJJDN010000002">
    <property type="protein sequence ID" value="CAD8046841.1"/>
    <property type="molecule type" value="Genomic_DNA"/>
</dbReference>
<organism evidence="1 2">
    <name type="scientific">Paramecium sonneborni</name>
    <dbReference type="NCBI Taxonomy" id="65129"/>
    <lineage>
        <taxon>Eukaryota</taxon>
        <taxon>Sar</taxon>
        <taxon>Alveolata</taxon>
        <taxon>Ciliophora</taxon>
        <taxon>Intramacronucleata</taxon>
        <taxon>Oligohymenophorea</taxon>
        <taxon>Peniculida</taxon>
        <taxon>Parameciidae</taxon>
        <taxon>Paramecium</taxon>
    </lineage>
</organism>
<comment type="caution">
    <text evidence="1">The sequence shown here is derived from an EMBL/GenBank/DDBJ whole genome shotgun (WGS) entry which is preliminary data.</text>
</comment>
<keyword evidence="2" id="KW-1185">Reference proteome</keyword>
<accession>A0A8S1JWF0</accession>
<reference evidence="1" key="1">
    <citation type="submission" date="2021-01" db="EMBL/GenBank/DDBJ databases">
        <authorList>
            <consortium name="Genoscope - CEA"/>
            <person name="William W."/>
        </authorList>
    </citation>
    <scope>NUCLEOTIDE SEQUENCE</scope>
</reference>
<dbReference type="Proteomes" id="UP000692954">
    <property type="component" value="Unassembled WGS sequence"/>
</dbReference>
<sequence length="44" mass="5170">MLKINLDQIYFGIHHIMVKFFSHNKQKIGIAIPIQISQFTIQSQ</sequence>
<evidence type="ECO:0000313" key="1">
    <source>
        <dbReference type="EMBL" id="CAD8046841.1"/>
    </source>
</evidence>
<proteinExistence type="predicted"/>
<evidence type="ECO:0000313" key="2">
    <source>
        <dbReference type="Proteomes" id="UP000692954"/>
    </source>
</evidence>
<gene>
    <name evidence="1" type="ORF">PSON_ATCC_30995.1.T0020093</name>
</gene>
<dbReference type="AlphaFoldDB" id="A0A8S1JWF0"/>
<name>A0A8S1JWF0_9CILI</name>